<feature type="compositionally biased region" description="Polar residues" evidence="1">
    <location>
        <begin position="1524"/>
        <end position="1534"/>
    </location>
</feature>
<dbReference type="VEuPathDB" id="FungiDB:Z517_04962"/>
<dbReference type="Proteomes" id="UP000053029">
    <property type="component" value="Unassembled WGS sequence"/>
</dbReference>
<feature type="domain" description="SEC7" evidence="2">
    <location>
        <begin position="653"/>
        <end position="844"/>
    </location>
</feature>
<feature type="region of interest" description="Disordered" evidence="1">
    <location>
        <begin position="337"/>
        <end position="383"/>
    </location>
</feature>
<dbReference type="PANTHER" id="PTHR10663">
    <property type="entry name" value="GUANYL-NUCLEOTIDE EXCHANGE FACTOR"/>
    <property type="match status" value="1"/>
</dbReference>
<feature type="compositionally biased region" description="Basic and acidic residues" evidence="1">
    <location>
        <begin position="1682"/>
        <end position="1699"/>
    </location>
</feature>
<keyword evidence="4" id="KW-1185">Reference proteome</keyword>
<dbReference type="SMART" id="SM00222">
    <property type="entry name" value="Sec7"/>
    <property type="match status" value="1"/>
</dbReference>
<dbReference type="AlphaFoldDB" id="A0A0D2DVW5"/>
<dbReference type="Gene3D" id="1.10.220.20">
    <property type="match status" value="1"/>
</dbReference>
<feature type="region of interest" description="Disordered" evidence="1">
    <location>
        <begin position="92"/>
        <end position="129"/>
    </location>
</feature>
<feature type="compositionally biased region" description="Polar residues" evidence="1">
    <location>
        <begin position="1672"/>
        <end position="1681"/>
    </location>
</feature>
<evidence type="ECO:0000256" key="1">
    <source>
        <dbReference type="SAM" id="MobiDB-lite"/>
    </source>
</evidence>
<feature type="compositionally biased region" description="Basic and acidic residues" evidence="1">
    <location>
        <begin position="1"/>
        <end position="15"/>
    </location>
</feature>
<protein>
    <recommendedName>
        <fullName evidence="2">SEC7 domain-containing protein</fullName>
    </recommendedName>
</protein>
<dbReference type="RefSeq" id="XP_013285744.1">
    <property type="nucleotide sequence ID" value="XM_013430290.1"/>
</dbReference>
<dbReference type="InterPro" id="IPR035999">
    <property type="entry name" value="Sec7_dom_sf"/>
</dbReference>
<evidence type="ECO:0000313" key="3">
    <source>
        <dbReference type="EMBL" id="KIW81936.1"/>
    </source>
</evidence>
<feature type="region of interest" description="Disordered" evidence="1">
    <location>
        <begin position="524"/>
        <end position="560"/>
    </location>
</feature>
<proteinExistence type="predicted"/>
<sequence length="1699" mass="187417">MAAVDDTRRSHDVHRPSVAIPQSLPPQPQTMTPIALDMASDRTPAISIDPIALITQECITITSAMRKHARWAQSSVSAILGGGATRLQEKDFLRSSSQSRRSSKGPVILDPGMARLNVPNTSDDENSSLASRWGLRGRKGKSLQDNPLLTAFARLRRDLAGCRDVTAVDAPELLHPFLQVIRSSSTSAAITSLAVISITKFFAYNIITVRSPRISQGMHLLSAAITHCRFEASDTAADEVVLLRILRLMELIISRPEGQLLGDESICEMMSTGLSMCCQSRLSEVLRRSAEMAMVTMCQVVFSRLKSLKVEEIPKSRSRSNTRTTLLSATEELKIEPPMTGSVMGNGEPERPSVDVDGRTSVEGGTGSKVSTEPQNTAAPAKEDEFDNVEPYALPSIKELFRVLIDLLDPHDKTHTDAMRIMALRIIDVALEVSGPSIAKQPVLAALVQDDLCRHLFQLVRSDNMVLLNSSLRVAGTLLATCRRLLKLQQELFLSYLVACLHPRVDIPQEPGIDPSLYEGVPQSPKLVKPAPSQPSSGRSTPVPIKDRQKLGLEGGTRRPEAREAMVESIGTLVRIPGFMVELFLNYDCEVDRQDLCEDMVGLLSRNAFPDSATWSTTNVPPLCLDSLLSFIQFMAERLVHETPAWARERIDKLRLQRARKKIIKSGASKFNDDPKAGVAYLVRNGIIENPDDPVQVAQFLKGTSHVSKKVLGEFITKKSNEPLLVAFIGLFDFEDKRIDEALREVLGSFRLPGEAALIERIVNNFTEKYCRTVSPEEIADKDAAFVLAYAIIMLNTDLYNPNVAKTQKRMSYEDFARNLRGVNAGKDFSPELLQDIYEAIKENEIILPDEHENKHAFEYAWKELLLKTHNAGSLELCDTNAFDAEMFKATWKPIVATLCYVFMSASDDAVFSRVVVGFDQCAQIAAKYGVTEAFDRIVYSVSHISGLAAEIPPSTSLNTEVQVGKKRIMVSEMAVRLGRDFRAQLATVLLFRILQGHEEAVGDTWIYVVRILRNLFVNSLITLPKFEQDGFEDLGPIPLQPPSQVIDRDGRLSDSGIFSTFTSYLSSYAADDPPEPSEEELENTLSCVDCVKACRPDTVLQHMASLPASQIKSIVSALLSQMEEMSPVVTVKPERPMPVTVRVNGHRMPKAGPEYDPGSVFLLELATLLTLRDDKTIAAAGEQLTGALQNAVRDASNLHPLAASRVVLYLLELLRYSYTYDFMRAPVVLHAISSFDDTVLDRTASTIIQGFANAIGTSSALRNEITKSPDFWSTLQRLHQHKTEAERVFDILARLSTPSPTKSQDQQALTADNFESAISLANDIASAGSIGSIQEKRRDFAAKHGRQAKPAKPEDIVVVQRATKAVGLIYQLSDRVPGLIDQSHLERNEAWAAYWSPIFRALCAQCVNPCREVRHRALSALQRTLLSETVADEKGTEQDQHTEWTAIFDEVLFPLTLRLLKPEIYQLDPPGMNETRAHMGGLLCKVFLRYLDRLNDIPLLPQSEEGESDDEQEPEGDIDEGQQKASTAKGQGNGNKMTDVWIKILELLDRLMNAGTVVEHQGDALAEAVREGVKNTLLVMDGAGYLGRQEQAALASQTPRSPRSLDEKGEIQIWPETVRRLDRFLPGLVQELFPPEHDPEDGAPAAATADSGGGGGDGGGDENRKPALTVQPGNTAGSRPQTRDGQKETKKVAREGEK</sequence>
<feature type="region of interest" description="Disordered" evidence="1">
    <location>
        <begin position="1632"/>
        <end position="1699"/>
    </location>
</feature>
<dbReference type="OrthoDB" id="10258608at2759"/>
<dbReference type="GO" id="GO:0016192">
    <property type="term" value="P:vesicle-mediated transport"/>
    <property type="evidence" value="ECO:0007669"/>
    <property type="project" value="UniProtKB-ARBA"/>
</dbReference>
<dbReference type="GO" id="GO:0032012">
    <property type="term" value="P:regulation of ARF protein signal transduction"/>
    <property type="evidence" value="ECO:0007669"/>
    <property type="project" value="InterPro"/>
</dbReference>
<dbReference type="InterPro" id="IPR000904">
    <property type="entry name" value="Sec7_dom"/>
</dbReference>
<feature type="compositionally biased region" description="Basic and acidic residues" evidence="1">
    <location>
        <begin position="348"/>
        <end position="360"/>
    </location>
</feature>
<reference evidence="3 4" key="1">
    <citation type="submission" date="2015-01" db="EMBL/GenBank/DDBJ databases">
        <title>The Genome Sequence of Fonsecaea pedrosoi CBS 271.37.</title>
        <authorList>
            <consortium name="The Broad Institute Genomics Platform"/>
            <person name="Cuomo C."/>
            <person name="de Hoog S."/>
            <person name="Gorbushina A."/>
            <person name="Stielow B."/>
            <person name="Teixiera M."/>
            <person name="Abouelleil A."/>
            <person name="Chapman S.B."/>
            <person name="Priest M."/>
            <person name="Young S.K."/>
            <person name="Wortman J."/>
            <person name="Nusbaum C."/>
            <person name="Birren B."/>
        </authorList>
    </citation>
    <scope>NUCLEOTIDE SEQUENCE [LARGE SCALE GENOMIC DNA]</scope>
    <source>
        <strain evidence="3 4">CBS 271.37</strain>
    </source>
</reference>
<dbReference type="Pfam" id="PF01369">
    <property type="entry name" value="Sec7"/>
    <property type="match status" value="1"/>
</dbReference>
<dbReference type="FunFam" id="1.10.1000.11:FF:000002">
    <property type="entry name" value="Cytohesin 1"/>
    <property type="match status" value="1"/>
</dbReference>
<dbReference type="SUPFAM" id="SSF48371">
    <property type="entry name" value="ARM repeat"/>
    <property type="match status" value="1"/>
</dbReference>
<feature type="compositionally biased region" description="Polar residues" evidence="1">
    <location>
        <begin position="368"/>
        <end position="378"/>
    </location>
</feature>
<dbReference type="GO" id="GO:0005794">
    <property type="term" value="C:Golgi apparatus"/>
    <property type="evidence" value="ECO:0007669"/>
    <property type="project" value="UniProtKB-ARBA"/>
</dbReference>
<dbReference type="GeneID" id="25304452"/>
<dbReference type="SUPFAM" id="SSF48425">
    <property type="entry name" value="Sec7 domain"/>
    <property type="match status" value="1"/>
</dbReference>
<organism evidence="3 4">
    <name type="scientific">Fonsecaea pedrosoi CBS 271.37</name>
    <dbReference type="NCBI Taxonomy" id="1442368"/>
    <lineage>
        <taxon>Eukaryota</taxon>
        <taxon>Fungi</taxon>
        <taxon>Dikarya</taxon>
        <taxon>Ascomycota</taxon>
        <taxon>Pezizomycotina</taxon>
        <taxon>Eurotiomycetes</taxon>
        <taxon>Chaetothyriomycetidae</taxon>
        <taxon>Chaetothyriales</taxon>
        <taxon>Herpotrichiellaceae</taxon>
        <taxon>Fonsecaea</taxon>
    </lineage>
</organism>
<accession>A0A0D2DVW5</accession>
<feature type="region of interest" description="Disordered" evidence="1">
    <location>
        <begin position="1501"/>
        <end position="1534"/>
    </location>
</feature>
<name>A0A0D2DVW5_9EURO</name>
<feature type="compositionally biased region" description="Acidic residues" evidence="1">
    <location>
        <begin position="1505"/>
        <end position="1521"/>
    </location>
</feature>
<dbReference type="CDD" id="cd00171">
    <property type="entry name" value="Sec7"/>
    <property type="match status" value="1"/>
</dbReference>
<dbReference type="InterPro" id="IPR016024">
    <property type="entry name" value="ARM-type_fold"/>
</dbReference>
<dbReference type="InterPro" id="IPR032691">
    <property type="entry name" value="Mon2/Sec7/BIG1-like_HUS"/>
</dbReference>
<dbReference type="InterPro" id="IPR056604">
    <property type="entry name" value="GBF1-like_TPR"/>
</dbReference>
<evidence type="ECO:0000313" key="4">
    <source>
        <dbReference type="Proteomes" id="UP000053029"/>
    </source>
</evidence>
<evidence type="ECO:0000259" key="2">
    <source>
        <dbReference type="PROSITE" id="PS50190"/>
    </source>
</evidence>
<dbReference type="GO" id="GO:0005085">
    <property type="term" value="F:guanyl-nucleotide exchange factor activity"/>
    <property type="evidence" value="ECO:0007669"/>
    <property type="project" value="InterPro"/>
</dbReference>
<dbReference type="PROSITE" id="PS50190">
    <property type="entry name" value="SEC7"/>
    <property type="match status" value="1"/>
</dbReference>
<dbReference type="Pfam" id="PF23325">
    <property type="entry name" value="TPR_28"/>
    <property type="match status" value="2"/>
</dbReference>
<gene>
    <name evidence="3" type="ORF">Z517_04962</name>
</gene>
<feature type="region of interest" description="Disordered" evidence="1">
    <location>
        <begin position="1"/>
        <end position="32"/>
    </location>
</feature>
<dbReference type="EMBL" id="KN846971">
    <property type="protein sequence ID" value="KIW81936.1"/>
    <property type="molecule type" value="Genomic_DNA"/>
</dbReference>
<feature type="compositionally biased region" description="Basic and acidic residues" evidence="1">
    <location>
        <begin position="545"/>
        <end position="560"/>
    </location>
</feature>
<dbReference type="Gene3D" id="1.10.1000.11">
    <property type="entry name" value="Arf Nucleotide-binding Site Opener,domain 2"/>
    <property type="match status" value="1"/>
</dbReference>
<dbReference type="STRING" id="1442368.A0A0D2DVW5"/>
<dbReference type="PANTHER" id="PTHR10663:SF388">
    <property type="entry name" value="GOLGI-SPECIFIC BREFELDIN A-RESISTANCE GUANINE NUCLEOTIDE EXCHANGE FACTOR 1"/>
    <property type="match status" value="1"/>
</dbReference>
<dbReference type="InterPro" id="IPR023394">
    <property type="entry name" value="Sec7_C_sf"/>
</dbReference>
<dbReference type="Pfam" id="PF12783">
    <property type="entry name" value="Sec7-like_HUS"/>
    <property type="match status" value="1"/>
</dbReference>
<dbReference type="HOGENOM" id="CLU_001204_3_1_1"/>